<evidence type="ECO:0000313" key="2">
    <source>
        <dbReference type="Proteomes" id="UP001153332"/>
    </source>
</evidence>
<protein>
    <submittedName>
        <fullName evidence="1">Uncharacterized protein</fullName>
    </submittedName>
</protein>
<gene>
    <name evidence="1" type="ORF">O1611_g6771</name>
</gene>
<accession>A0ACC2JHU7</accession>
<comment type="caution">
    <text evidence="1">The sequence shown here is derived from an EMBL/GenBank/DDBJ whole genome shotgun (WGS) entry which is preliminary data.</text>
</comment>
<proteinExistence type="predicted"/>
<name>A0ACC2JHU7_9PEZI</name>
<evidence type="ECO:0000313" key="1">
    <source>
        <dbReference type="EMBL" id="KAJ8126867.1"/>
    </source>
</evidence>
<sequence length="311" mass="34277">MAVVSLLFRATGIHASPNDNSLIIYIPAWLFSFLCVVVVGMRVWLRMRTSVGLGADDYTILVSLAFAIMTDAVMLHACRHGYGKHLASLTEQQQYESWKALYVMQIMYKISMNLTKASIVLLYLRIFDGIKWFRWTCYAILAFVASFCTAVTLATIFQCRPVAAAFDPTLTSGTCIDNRVFWYTNAGVSIGTDVIILAIPLPLVFSLRISRLQKAGLTCVFAIGGFVVLTSCLRVTTLELQLTSPEPLYEVASTMWTIIEMSVAIGDSSSALPSAPEDVNYGLVIRKTLEYDIAYSGKAKESEVSGPLPMV</sequence>
<keyword evidence="2" id="KW-1185">Reference proteome</keyword>
<reference evidence="1" key="1">
    <citation type="submission" date="2022-12" db="EMBL/GenBank/DDBJ databases">
        <title>Genome Sequence of Lasiodiplodia mahajangana.</title>
        <authorList>
            <person name="Buettner E."/>
        </authorList>
    </citation>
    <scope>NUCLEOTIDE SEQUENCE</scope>
    <source>
        <strain evidence="1">VT137</strain>
    </source>
</reference>
<dbReference type="Proteomes" id="UP001153332">
    <property type="component" value="Unassembled WGS sequence"/>
</dbReference>
<dbReference type="EMBL" id="JAPUUL010001661">
    <property type="protein sequence ID" value="KAJ8126867.1"/>
    <property type="molecule type" value="Genomic_DNA"/>
</dbReference>
<organism evidence="1 2">
    <name type="scientific">Lasiodiplodia mahajangana</name>
    <dbReference type="NCBI Taxonomy" id="1108764"/>
    <lineage>
        <taxon>Eukaryota</taxon>
        <taxon>Fungi</taxon>
        <taxon>Dikarya</taxon>
        <taxon>Ascomycota</taxon>
        <taxon>Pezizomycotina</taxon>
        <taxon>Dothideomycetes</taxon>
        <taxon>Dothideomycetes incertae sedis</taxon>
        <taxon>Botryosphaeriales</taxon>
        <taxon>Botryosphaeriaceae</taxon>
        <taxon>Lasiodiplodia</taxon>
    </lineage>
</organism>